<dbReference type="InterPro" id="IPR027417">
    <property type="entry name" value="P-loop_NTPase"/>
</dbReference>
<dbReference type="PANTHER" id="PTHR43581:SF2">
    <property type="entry name" value="EXCINUCLEASE ATPASE SUBUNIT"/>
    <property type="match status" value="1"/>
</dbReference>
<evidence type="ECO:0000313" key="2">
    <source>
        <dbReference type="EMBL" id="NHZ45004.1"/>
    </source>
</evidence>
<dbReference type="SUPFAM" id="SSF52540">
    <property type="entry name" value="P-loop containing nucleoside triphosphate hydrolases"/>
    <property type="match status" value="1"/>
</dbReference>
<dbReference type="Proteomes" id="UP000819052">
    <property type="component" value="Unassembled WGS sequence"/>
</dbReference>
<dbReference type="Gene3D" id="3.40.50.300">
    <property type="entry name" value="P-loop containing nucleotide triphosphate hydrolases"/>
    <property type="match status" value="2"/>
</dbReference>
<organism evidence="2 3">
    <name type="scientific">Massilia aquatica</name>
    <dbReference type="NCBI Taxonomy" id="2609000"/>
    <lineage>
        <taxon>Bacteria</taxon>
        <taxon>Pseudomonadati</taxon>
        <taxon>Pseudomonadota</taxon>
        <taxon>Betaproteobacteria</taxon>
        <taxon>Burkholderiales</taxon>
        <taxon>Oxalobacteraceae</taxon>
        <taxon>Telluria group</taxon>
        <taxon>Massilia</taxon>
    </lineage>
</organism>
<comment type="caution">
    <text evidence="2">The sequence shown here is derived from an EMBL/GenBank/DDBJ whole genome shotgun (WGS) entry which is preliminary data.</text>
</comment>
<gene>
    <name evidence="2" type="ORF">F1609_33405</name>
</gene>
<protein>
    <submittedName>
        <fullName evidence="2">AAA family ATPase</fullName>
    </submittedName>
</protein>
<name>A0ABX0MN43_9BURK</name>
<feature type="domain" description="ATPase AAA-type core" evidence="1">
    <location>
        <begin position="375"/>
        <end position="467"/>
    </location>
</feature>
<dbReference type="InterPro" id="IPR003959">
    <property type="entry name" value="ATPase_AAA_core"/>
</dbReference>
<evidence type="ECO:0000313" key="3">
    <source>
        <dbReference type="Proteomes" id="UP000819052"/>
    </source>
</evidence>
<dbReference type="PANTHER" id="PTHR43581">
    <property type="entry name" value="ATP/GTP PHOSPHATASE"/>
    <property type="match status" value="1"/>
</dbReference>
<dbReference type="RefSeq" id="WP_167082213.1">
    <property type="nucleotide sequence ID" value="NZ_VVIW01000052.1"/>
</dbReference>
<dbReference type="EMBL" id="VVIW01000052">
    <property type="protein sequence ID" value="NHZ45004.1"/>
    <property type="molecule type" value="Genomic_DNA"/>
</dbReference>
<proteinExistence type="predicted"/>
<dbReference type="InterPro" id="IPR051396">
    <property type="entry name" value="Bact_Antivir_Def_Nuclease"/>
</dbReference>
<reference evidence="2 3" key="1">
    <citation type="submission" date="2019-09" db="EMBL/GenBank/DDBJ databases">
        <title>Taxonomy of Antarctic Massilia spp.: description of Massilia rubra sp. nov., Massilia aquatica sp. nov., Massilia mucilaginosa sp. nov., Massilia frigida sp. nov. isolated from streams, lakes and regoliths.</title>
        <authorList>
            <person name="Holochova P."/>
            <person name="Sedlacek I."/>
            <person name="Kralova S."/>
            <person name="Maslanova I."/>
            <person name="Busse H.-J."/>
            <person name="Stankova E."/>
            <person name="Vrbovska V."/>
            <person name="Kovarovic V."/>
            <person name="Bartak M."/>
            <person name="Svec P."/>
            <person name="Pantucek R."/>
        </authorList>
    </citation>
    <scope>NUCLEOTIDE SEQUENCE [LARGE SCALE GENOMIC DNA]</scope>
    <source>
        <strain evidence="2 3">CCM 8693</strain>
    </source>
</reference>
<accession>A0ABX0MN43</accession>
<sequence length="558" mass="62973">MRLLSIEVFGQYKSLKDQVFDFSVADGDVVVLIGANGSGKSQVMELVAEVFAFLERKQRLDFHVRKPLGYDFRVAYELASSVFEGRRRYVIDSRDGIVVEVFRLEQVSALESTPATPPVWSLIPYANGLDDVLLPRLVGYASGLSENLQRPFMRNALQYHDVIRVRSRLKEELAQPDVDEEKTIGINSKYLARYRGIFHAEGETNSPDLFRLREGDTVVPRNLFIDYDCAALLIALLGMLPTEERDEIWTEIPFRHPSKALIRFDLRGHATAGDNARDIQRLIDLAGVDKLTPLSPRTTEAQFDLFQLDYLAGEIELDFADEQILERIAESARGPSEWFSALYKLQLLGVGAWPGAMKKSLRSDGFQGHVKKPLKTKLPLSVEELWLSDGQTQVMLDDLSDGEIQLLLTLGAVKLFGNDETLFLYDEPETHLNPSWRAHFHLDFERANQTNGSAQAFVSSHSPFLVSSLPRQAIFHFEKADRVTSMNTPASETFGASFDVLIKKHFNLRAAISETAVLQIREMLADESKSNDEKLAWLETSVGTSIERSYLINKLRAE</sequence>
<evidence type="ECO:0000259" key="1">
    <source>
        <dbReference type="Pfam" id="PF13304"/>
    </source>
</evidence>
<dbReference type="Pfam" id="PF13304">
    <property type="entry name" value="AAA_21"/>
    <property type="match status" value="1"/>
</dbReference>
<keyword evidence="3" id="KW-1185">Reference proteome</keyword>